<dbReference type="PANTHER" id="PTHR47517:SF2">
    <property type="entry name" value="C-TYPE LECTIN DOMAIN-CONTAINING PROTEIN"/>
    <property type="match status" value="1"/>
</dbReference>
<dbReference type="CTD" id="173154"/>
<dbReference type="AGR" id="WB:WBGene00012482"/>
<dbReference type="PaxDb" id="6239-Y18D10A.12"/>
<evidence type="ECO:0000256" key="1">
    <source>
        <dbReference type="SAM" id="MobiDB-lite"/>
    </source>
</evidence>
<dbReference type="RefSeq" id="NP_493250.1">
    <property type="nucleotide sequence ID" value="NM_060849.3"/>
</dbReference>
<dbReference type="WormBase" id="Y18D10A.12">
    <property type="protein sequence ID" value="CE21408"/>
    <property type="gene ID" value="WBGene00012482"/>
    <property type="gene designation" value="clec-106"/>
</dbReference>
<evidence type="ECO:0000259" key="3">
    <source>
        <dbReference type="PROSITE" id="PS50041"/>
    </source>
</evidence>
<name>Q9XW11_CAEEL</name>
<dbReference type="PhylomeDB" id="Q9XW11"/>
<dbReference type="SMR" id="Q9XW11"/>
<dbReference type="EMBL" id="BX284601">
    <property type="protein sequence ID" value="CAA22323.1"/>
    <property type="molecule type" value="Genomic_DNA"/>
</dbReference>
<dbReference type="KEGG" id="cel:CELE_Y18D10A.12"/>
<dbReference type="SUPFAM" id="SSF56436">
    <property type="entry name" value="C-type lectin-like"/>
    <property type="match status" value="1"/>
</dbReference>
<feature type="domain" description="C-type lectin" evidence="3">
    <location>
        <begin position="77"/>
        <end position="188"/>
    </location>
</feature>
<dbReference type="PeptideAtlas" id="Q9XW11"/>
<organism evidence="4 5">
    <name type="scientific">Caenorhabditis elegans</name>
    <dbReference type="NCBI Taxonomy" id="6239"/>
    <lineage>
        <taxon>Eukaryota</taxon>
        <taxon>Metazoa</taxon>
        <taxon>Ecdysozoa</taxon>
        <taxon>Nematoda</taxon>
        <taxon>Chromadorea</taxon>
        <taxon>Rhabditida</taxon>
        <taxon>Rhabditina</taxon>
        <taxon>Rhabditomorpha</taxon>
        <taxon>Rhabditoidea</taxon>
        <taxon>Rhabditidae</taxon>
        <taxon>Peloderinae</taxon>
        <taxon>Caenorhabditis</taxon>
    </lineage>
</organism>
<dbReference type="UCSC" id="Y18D10A.12">
    <property type="organism name" value="c. elegans"/>
</dbReference>
<dbReference type="HOGENOM" id="CLU_058687_0_0_1"/>
<protein>
    <submittedName>
        <fullName evidence="4">C-type lectin domain-containing protein</fullName>
    </submittedName>
</protein>
<feature type="compositionally biased region" description="Pro residues" evidence="1">
    <location>
        <begin position="49"/>
        <end position="62"/>
    </location>
</feature>
<dbReference type="OrthoDB" id="5834815at2759"/>
<keyword evidence="2" id="KW-0732">Signal</keyword>
<dbReference type="SMART" id="SM00034">
    <property type="entry name" value="CLECT"/>
    <property type="match status" value="1"/>
</dbReference>
<dbReference type="GeneID" id="173154"/>
<dbReference type="InterPro" id="IPR016186">
    <property type="entry name" value="C-type_lectin-like/link_sf"/>
</dbReference>
<feature type="region of interest" description="Disordered" evidence="1">
    <location>
        <begin position="38"/>
        <end position="71"/>
    </location>
</feature>
<dbReference type="PIR" id="T26532">
    <property type="entry name" value="T26532"/>
</dbReference>
<dbReference type="InParanoid" id="Q9XW11"/>
<dbReference type="CDD" id="cd00037">
    <property type="entry name" value="CLECT"/>
    <property type="match status" value="1"/>
</dbReference>
<dbReference type="Gene3D" id="3.10.100.10">
    <property type="entry name" value="Mannose-Binding Protein A, subunit A"/>
    <property type="match status" value="1"/>
</dbReference>
<evidence type="ECO:0000313" key="5">
    <source>
        <dbReference type="Proteomes" id="UP000001940"/>
    </source>
</evidence>
<proteinExistence type="predicted"/>
<dbReference type="FunCoup" id="Q9XW11">
    <property type="interactions" value="1"/>
</dbReference>
<keyword evidence="5" id="KW-1185">Reference proteome</keyword>
<dbReference type="eggNOG" id="KOG4297">
    <property type="taxonomic scope" value="Eukaryota"/>
</dbReference>
<evidence type="ECO:0000313" key="6">
    <source>
        <dbReference type="WormBase" id="Y18D10A.12"/>
    </source>
</evidence>
<evidence type="ECO:0000256" key="2">
    <source>
        <dbReference type="SAM" id="SignalP"/>
    </source>
</evidence>
<dbReference type="AlphaFoldDB" id="Q9XW11"/>
<dbReference type="InterPro" id="IPR016187">
    <property type="entry name" value="CTDL_fold"/>
</dbReference>
<dbReference type="OMA" id="HWANTEP"/>
<feature type="signal peptide" evidence="2">
    <location>
        <begin position="1"/>
        <end position="15"/>
    </location>
</feature>
<feature type="chain" id="PRO_5012610240" evidence="2">
    <location>
        <begin position="16"/>
        <end position="228"/>
    </location>
</feature>
<dbReference type="Proteomes" id="UP000001940">
    <property type="component" value="Chromosome I"/>
</dbReference>
<gene>
    <name evidence="4 6" type="primary">clec-106</name>
    <name evidence="4" type="ORF">CELE_Y18D10A.12</name>
    <name evidence="6" type="ORF">Y18D10A.12</name>
</gene>
<accession>Q9XW11</accession>
<dbReference type="PANTHER" id="PTHR47517">
    <property type="entry name" value="C-TYPE LECTIN-RELATED"/>
    <property type="match status" value="1"/>
</dbReference>
<dbReference type="InterPro" id="IPR001304">
    <property type="entry name" value="C-type_lectin-like"/>
</dbReference>
<reference evidence="4 5" key="1">
    <citation type="journal article" date="1998" name="Science">
        <title>Genome sequence of the nematode C. elegans: a platform for investigating biology.</title>
        <authorList>
            <consortium name="The C. elegans sequencing consortium"/>
            <person name="Sulson J.E."/>
            <person name="Waterston R."/>
        </authorList>
    </citation>
    <scope>NUCLEOTIDE SEQUENCE [LARGE SCALE GENOMIC DNA]</scope>
    <source>
        <strain evidence="4 5">Bristol N2</strain>
    </source>
</reference>
<dbReference type="PROSITE" id="PS50041">
    <property type="entry name" value="C_TYPE_LECTIN_2"/>
    <property type="match status" value="1"/>
</dbReference>
<evidence type="ECO:0000313" key="4">
    <source>
        <dbReference type="EMBL" id="CAA22323.1"/>
    </source>
</evidence>
<dbReference type="Bgee" id="WBGene00012482">
    <property type="expression patterns" value="Expressed in adult organism and 1 other cell type or tissue"/>
</dbReference>
<sequence length="228" mass="24895">MKLLLLLFLLGFTFAIFINGGRSRGGYKSYSSFSSSSSSEEDYHHGRPPHSPRPPRPQPVQPRPECESGWTSYNRPQGTSCIKVFYASTSQSTAESLCRSIGAALTGYQNSNERMQVSYAFRDIINQNGGGTAEVWVGGRRKAQCPNRNACAPLDTFEWIDGHTTGTDGFHWANTEPNANNGPYCLQMIIHPTSDTAGAKYGYHHGEMDGVNCGDGIGRAYACGKVPQ</sequence>